<evidence type="ECO:0000256" key="2">
    <source>
        <dbReference type="SAM" id="Phobius"/>
    </source>
</evidence>
<reference evidence="3 4" key="1">
    <citation type="submission" date="2019-10" db="EMBL/GenBank/DDBJ databases">
        <title>Whole genome shotgun sequence of Acrocarpospora corrugata NBRC 13972.</title>
        <authorList>
            <person name="Ichikawa N."/>
            <person name="Kimura A."/>
            <person name="Kitahashi Y."/>
            <person name="Komaki H."/>
            <person name="Oguchi A."/>
        </authorList>
    </citation>
    <scope>NUCLEOTIDE SEQUENCE [LARGE SCALE GENOMIC DNA]</scope>
    <source>
        <strain evidence="3 4">NBRC 13972</strain>
    </source>
</reference>
<name>A0A5M3VT14_9ACTN</name>
<gene>
    <name evidence="3" type="ORF">Acor_19780</name>
</gene>
<comment type="caution">
    <text evidence="3">The sequence shown here is derived from an EMBL/GenBank/DDBJ whole genome shotgun (WGS) entry which is preliminary data.</text>
</comment>
<feature type="region of interest" description="Disordered" evidence="1">
    <location>
        <begin position="228"/>
        <end position="319"/>
    </location>
</feature>
<evidence type="ECO:0000256" key="1">
    <source>
        <dbReference type="SAM" id="MobiDB-lite"/>
    </source>
</evidence>
<keyword evidence="4" id="KW-1185">Reference proteome</keyword>
<feature type="compositionally biased region" description="Low complexity" evidence="1">
    <location>
        <begin position="280"/>
        <end position="293"/>
    </location>
</feature>
<keyword evidence="2" id="KW-0812">Transmembrane</keyword>
<keyword evidence="2" id="KW-0472">Membrane</keyword>
<feature type="compositionally biased region" description="Low complexity" evidence="1">
    <location>
        <begin position="241"/>
        <end position="255"/>
    </location>
</feature>
<organism evidence="3 4">
    <name type="scientific">Acrocarpospora corrugata</name>
    <dbReference type="NCBI Taxonomy" id="35763"/>
    <lineage>
        <taxon>Bacteria</taxon>
        <taxon>Bacillati</taxon>
        <taxon>Actinomycetota</taxon>
        <taxon>Actinomycetes</taxon>
        <taxon>Streptosporangiales</taxon>
        <taxon>Streptosporangiaceae</taxon>
        <taxon>Acrocarpospora</taxon>
    </lineage>
</organism>
<dbReference type="RefSeq" id="WP_155336290.1">
    <property type="nucleotide sequence ID" value="NZ_BAAABN010000043.1"/>
</dbReference>
<evidence type="ECO:0000313" key="4">
    <source>
        <dbReference type="Proteomes" id="UP000334990"/>
    </source>
</evidence>
<dbReference type="Proteomes" id="UP000334990">
    <property type="component" value="Unassembled WGS sequence"/>
</dbReference>
<dbReference type="AlphaFoldDB" id="A0A5M3VT14"/>
<sequence>MGRHRTGRDSGDGDNPNADHPRTAADATADQHISPESPEGFERWLGHLTGDGPELTYRWPEDTAQPPADEDRPAIHPAYRWDLPPKRTPPVEAAPTERSVVTPFRRKARPNPYEPGLPEAAGFGPGTPPVGDGEATRADPQLAPQAEVSYRWPDSGVAVELSGKRDSGPEVFAEPGARSRFGRTALLSGLSVLVAVGVTFAGVRLVGDRTDLVFEAPAATCEPARCGAAPAVPQPSATDFATPEDSPADSPADSPPADKAKPTPKASVPVVQAKPTPSRTASPKAKKTATPTPTEDDVPTGAGTALEEGDGPVSNDEPDQNALRLAVPSVTVAFEVTQEDFDGYSARIIVQSGSDDIADLRVRIPVSGEILTVEGAQFEVRNGQLILSSLVPLVAGEELIVDVIASGSPTPPSECVLTGGDCAIAAPPTL</sequence>
<evidence type="ECO:0000313" key="3">
    <source>
        <dbReference type="EMBL" id="GER99914.1"/>
    </source>
</evidence>
<proteinExistence type="predicted"/>
<dbReference type="OrthoDB" id="3544415at2"/>
<accession>A0A5M3VT14</accession>
<protein>
    <recommendedName>
        <fullName evidence="5">CBM2 domain-containing protein</fullName>
    </recommendedName>
</protein>
<feature type="transmembrane region" description="Helical" evidence="2">
    <location>
        <begin position="185"/>
        <end position="207"/>
    </location>
</feature>
<keyword evidence="2" id="KW-1133">Transmembrane helix</keyword>
<dbReference type="EMBL" id="BLAD01000042">
    <property type="protein sequence ID" value="GER99914.1"/>
    <property type="molecule type" value="Genomic_DNA"/>
</dbReference>
<evidence type="ECO:0008006" key="5">
    <source>
        <dbReference type="Google" id="ProtNLM"/>
    </source>
</evidence>
<feature type="compositionally biased region" description="Basic and acidic residues" evidence="1">
    <location>
        <begin position="7"/>
        <end position="23"/>
    </location>
</feature>
<feature type="region of interest" description="Disordered" evidence="1">
    <location>
        <begin position="1"/>
        <end position="146"/>
    </location>
</feature>